<keyword evidence="3" id="KW-0560">Oxidoreductase</keyword>
<dbReference type="Pfam" id="PF01872">
    <property type="entry name" value="RibD_C"/>
    <property type="match status" value="1"/>
</dbReference>
<keyword evidence="6" id="KW-1185">Reference proteome</keyword>
<reference evidence="5 6" key="1">
    <citation type="submission" date="2018-07" db="EMBL/GenBank/DDBJ databases">
        <title>Arthrobacter sp. nov., isolated from raw cow's milk with high bacterial count.</title>
        <authorList>
            <person name="Hahne J."/>
            <person name="Isele D."/>
            <person name="Lipski A."/>
        </authorList>
    </citation>
    <scope>NUCLEOTIDE SEQUENCE [LARGE SCALE GENOMIC DNA]</scope>
    <source>
        <strain evidence="5 6">JZ R-183</strain>
    </source>
</reference>
<dbReference type="InterPro" id="IPR002734">
    <property type="entry name" value="RibDG_C"/>
</dbReference>
<dbReference type="Gene3D" id="3.40.430.10">
    <property type="entry name" value="Dihydrofolate Reductase, subunit A"/>
    <property type="match status" value="1"/>
</dbReference>
<comment type="caution">
    <text evidence="5">The sequence shown here is derived from an EMBL/GenBank/DDBJ whole genome shotgun (WGS) entry which is preliminary data.</text>
</comment>
<evidence type="ECO:0000256" key="3">
    <source>
        <dbReference type="ARBA" id="ARBA00023002"/>
    </source>
</evidence>
<evidence type="ECO:0000313" key="6">
    <source>
        <dbReference type="Proteomes" id="UP000273119"/>
    </source>
</evidence>
<proteinExistence type="predicted"/>
<gene>
    <name evidence="5" type="ORF">DWQ67_02005</name>
</gene>
<accession>A0A496PMI5</accession>
<feature type="domain" description="Bacterial bifunctional deaminase-reductase C-terminal" evidence="4">
    <location>
        <begin position="42"/>
        <end position="218"/>
    </location>
</feature>
<sequence length="264" mass="27219">MSQAGNHLYAERMRRFLPVPGPDLTDTDLLDEAASPTPGQSFVRFNMVSSLDGRGVLDGLSAGLGTAADQRLFPILRAVADAIVVGSATALAEGYAGELLPQSLRQARVARGLAARPTTVILSHSGSLPPDSAVLQDAPAPTLVVVAEDASPERIAALRAVCEVVLVPAGTPPIAVTSALAGRGLAHLHHEGGPGILTRYVNAGAVDSLCLTLSPVLAPAGTGAITAMTPVTGHAQAPVRALELHRLYEEDSTLLAEYRRGRAA</sequence>
<keyword evidence="2" id="KW-0521">NADP</keyword>
<dbReference type="SUPFAM" id="SSF53597">
    <property type="entry name" value="Dihydrofolate reductase-like"/>
    <property type="match status" value="1"/>
</dbReference>
<dbReference type="GO" id="GO:0009231">
    <property type="term" value="P:riboflavin biosynthetic process"/>
    <property type="evidence" value="ECO:0007669"/>
    <property type="project" value="InterPro"/>
</dbReference>
<protein>
    <submittedName>
        <fullName evidence="5">Pyrimidine reductase family protein</fullName>
    </submittedName>
</protein>
<evidence type="ECO:0000313" key="5">
    <source>
        <dbReference type="EMBL" id="RKW71634.1"/>
    </source>
</evidence>
<comment type="pathway">
    <text evidence="1">Cofactor biosynthesis; riboflavin biosynthesis.</text>
</comment>
<dbReference type="PANTHER" id="PTHR38011:SF7">
    <property type="entry name" value="2,5-DIAMINO-6-RIBOSYLAMINO-4(3H)-PYRIMIDINONE 5'-PHOSPHATE REDUCTASE"/>
    <property type="match status" value="1"/>
</dbReference>
<evidence type="ECO:0000256" key="1">
    <source>
        <dbReference type="ARBA" id="ARBA00005104"/>
    </source>
</evidence>
<name>A0A496PMI5_9MICC</name>
<dbReference type="InterPro" id="IPR050765">
    <property type="entry name" value="Riboflavin_Biosynth_HTPR"/>
</dbReference>
<dbReference type="PANTHER" id="PTHR38011">
    <property type="entry name" value="DIHYDROFOLATE REDUCTASE FAMILY PROTEIN (AFU_ORTHOLOGUE AFUA_8G06820)"/>
    <property type="match status" value="1"/>
</dbReference>
<evidence type="ECO:0000256" key="2">
    <source>
        <dbReference type="ARBA" id="ARBA00022857"/>
    </source>
</evidence>
<evidence type="ECO:0000259" key="4">
    <source>
        <dbReference type="Pfam" id="PF01872"/>
    </source>
</evidence>
<dbReference type="InterPro" id="IPR024072">
    <property type="entry name" value="DHFR-like_dom_sf"/>
</dbReference>
<organism evidence="5 6">
    <name type="scientific">Galactobacter caseinivorans</name>
    <dbReference type="NCBI Taxonomy" id="2676123"/>
    <lineage>
        <taxon>Bacteria</taxon>
        <taxon>Bacillati</taxon>
        <taxon>Actinomycetota</taxon>
        <taxon>Actinomycetes</taxon>
        <taxon>Micrococcales</taxon>
        <taxon>Micrococcaceae</taxon>
        <taxon>Galactobacter</taxon>
    </lineage>
</organism>
<dbReference type="AlphaFoldDB" id="A0A496PMI5"/>
<dbReference type="Proteomes" id="UP000273119">
    <property type="component" value="Unassembled WGS sequence"/>
</dbReference>
<dbReference type="EMBL" id="QQXL01000001">
    <property type="protein sequence ID" value="RKW71634.1"/>
    <property type="molecule type" value="Genomic_DNA"/>
</dbReference>
<dbReference type="GO" id="GO:0008703">
    <property type="term" value="F:5-amino-6-(5-phosphoribosylamino)uracil reductase activity"/>
    <property type="evidence" value="ECO:0007669"/>
    <property type="project" value="InterPro"/>
</dbReference>